<dbReference type="EMBL" id="BAAADN010000053">
    <property type="protein sequence ID" value="GAA0471790.1"/>
    <property type="molecule type" value="Genomic_DNA"/>
</dbReference>
<evidence type="ECO:0000256" key="1">
    <source>
        <dbReference type="SAM" id="Phobius"/>
    </source>
</evidence>
<evidence type="ECO:0000313" key="3">
    <source>
        <dbReference type="Proteomes" id="UP001500962"/>
    </source>
</evidence>
<keyword evidence="1" id="KW-0812">Transmembrane</keyword>
<dbReference type="Pfam" id="PF25927">
    <property type="entry name" value="DUF7972"/>
    <property type="match status" value="1"/>
</dbReference>
<accession>A0AAV3SKA5</accession>
<feature type="transmembrane region" description="Helical" evidence="1">
    <location>
        <begin position="29"/>
        <end position="49"/>
    </location>
</feature>
<reference evidence="2" key="2">
    <citation type="submission" date="2023-12" db="EMBL/GenBank/DDBJ databases">
        <authorList>
            <person name="Sun Q."/>
            <person name="Inoue M."/>
        </authorList>
    </citation>
    <scope>NUCLEOTIDE SEQUENCE</scope>
    <source>
        <strain evidence="2">JCM 12289</strain>
    </source>
</reference>
<dbReference type="Proteomes" id="UP001500962">
    <property type="component" value="Unassembled WGS sequence"/>
</dbReference>
<comment type="caution">
    <text evidence="2">The sequence shown here is derived from an EMBL/GenBank/DDBJ whole genome shotgun (WGS) entry which is preliminary data.</text>
</comment>
<dbReference type="AlphaFoldDB" id="A0AAV3SKA5"/>
<evidence type="ECO:0000313" key="2">
    <source>
        <dbReference type="EMBL" id="GAA0471790.1"/>
    </source>
</evidence>
<proteinExistence type="predicted"/>
<name>A0AAV3SKA5_HALDO</name>
<reference evidence="2" key="1">
    <citation type="journal article" date="2014" name="Int. J. Syst. Evol. Microbiol.">
        <title>Complete genome sequence of Corynebacterium casei LMG S-19264T (=DSM 44701T), isolated from a smear-ripened cheese.</title>
        <authorList>
            <consortium name="US DOE Joint Genome Institute (JGI-PGF)"/>
            <person name="Walter F."/>
            <person name="Albersmeier A."/>
            <person name="Kalinowski J."/>
            <person name="Ruckert C."/>
        </authorList>
    </citation>
    <scope>NUCLEOTIDE SEQUENCE</scope>
    <source>
        <strain evidence="2">JCM 12289</strain>
    </source>
</reference>
<feature type="transmembrane region" description="Helical" evidence="1">
    <location>
        <begin position="255"/>
        <end position="276"/>
    </location>
</feature>
<sequence>MDLSTENTMQERVSASRWRFWVLLGANRWLLAGILGACVFFAFVVLGILDFPTLRTTMETTDPVDTIFQGLVGAIITGTTLVVSINQLVLSQEIGPLGEQRARMDTAMDFRQNTDELFGSVSPAKPSLFLRQIIETARDRAAAMKSAVDDSEDPEMREEVSTYVDDLVDNAETAIDELDGATFGTFDVLMAALDYNYARKMHDLRRLGEEYEDDLSDEQRRTFRETLEALTMFGPAREHIKTFYFQWALVKLSRAILTAAVPALVVAGGMVVFVDATSVPGYLFGVDYMIWVVALAFTIAVMPFLLFVSYILRVATVAQQTLAMGPMVLRDSESPNDE</sequence>
<dbReference type="InterPro" id="IPR058278">
    <property type="entry name" value="DUF7972"/>
</dbReference>
<organism evidence="2 3">
    <name type="scientific">Halococcus dombrowskii</name>
    <dbReference type="NCBI Taxonomy" id="179637"/>
    <lineage>
        <taxon>Archaea</taxon>
        <taxon>Methanobacteriati</taxon>
        <taxon>Methanobacteriota</taxon>
        <taxon>Stenosarchaea group</taxon>
        <taxon>Halobacteria</taxon>
        <taxon>Halobacteriales</taxon>
        <taxon>Halococcaceae</taxon>
        <taxon>Halococcus</taxon>
    </lineage>
</organism>
<feature type="transmembrane region" description="Helical" evidence="1">
    <location>
        <begin position="288"/>
        <end position="312"/>
    </location>
</feature>
<protein>
    <submittedName>
        <fullName evidence="2">Uncharacterized protein</fullName>
    </submittedName>
</protein>
<keyword evidence="1" id="KW-1133">Transmembrane helix</keyword>
<gene>
    <name evidence="2" type="ORF">GCM10008985_30780</name>
</gene>
<keyword evidence="1" id="KW-0472">Membrane</keyword>